<evidence type="ECO:0000256" key="1">
    <source>
        <dbReference type="SAM" id="MobiDB-lite"/>
    </source>
</evidence>
<feature type="region of interest" description="Disordered" evidence="1">
    <location>
        <begin position="22"/>
        <end position="46"/>
    </location>
</feature>
<name>A0A1I7WW34_HETBA</name>
<evidence type="ECO:0000313" key="2">
    <source>
        <dbReference type="Proteomes" id="UP000095283"/>
    </source>
</evidence>
<sequence>MRNHSITSAMIPLRITMSNKTTKSACFEDKESSKETGEYLHHQTNK</sequence>
<proteinExistence type="predicted"/>
<accession>A0A1I7WW34</accession>
<keyword evidence="2" id="KW-1185">Reference proteome</keyword>
<organism evidence="2 3">
    <name type="scientific">Heterorhabditis bacteriophora</name>
    <name type="common">Entomopathogenic nematode worm</name>
    <dbReference type="NCBI Taxonomy" id="37862"/>
    <lineage>
        <taxon>Eukaryota</taxon>
        <taxon>Metazoa</taxon>
        <taxon>Ecdysozoa</taxon>
        <taxon>Nematoda</taxon>
        <taxon>Chromadorea</taxon>
        <taxon>Rhabditida</taxon>
        <taxon>Rhabditina</taxon>
        <taxon>Rhabditomorpha</taxon>
        <taxon>Strongyloidea</taxon>
        <taxon>Heterorhabditidae</taxon>
        <taxon>Heterorhabditis</taxon>
    </lineage>
</organism>
<dbReference type="AlphaFoldDB" id="A0A1I7WW34"/>
<evidence type="ECO:0000313" key="3">
    <source>
        <dbReference type="WBParaSite" id="Hba_09343"/>
    </source>
</evidence>
<reference evidence="3" key="1">
    <citation type="submission" date="2016-11" db="UniProtKB">
        <authorList>
            <consortium name="WormBaseParasite"/>
        </authorList>
    </citation>
    <scope>IDENTIFICATION</scope>
</reference>
<dbReference type="WBParaSite" id="Hba_09343">
    <property type="protein sequence ID" value="Hba_09343"/>
    <property type="gene ID" value="Hba_09343"/>
</dbReference>
<dbReference type="Proteomes" id="UP000095283">
    <property type="component" value="Unplaced"/>
</dbReference>
<protein>
    <submittedName>
        <fullName evidence="3">Uncharacterized protein</fullName>
    </submittedName>
</protein>
<feature type="compositionally biased region" description="Basic and acidic residues" evidence="1">
    <location>
        <begin position="26"/>
        <end position="46"/>
    </location>
</feature>